<evidence type="ECO:0000313" key="1">
    <source>
        <dbReference type="EMBL" id="VDC50550.1"/>
    </source>
</evidence>
<sequence length="97" mass="10837">MTQTPITPASPDDIVLEDDTLTQRLDRQADAILAEGERRSFEDTTSLRQALRKDAELIRSKVVGRVETARDGIRDQPMKTTLYALGVGVIIGMLLRR</sequence>
<organism evidence="1 2">
    <name type="scientific">Brevundimonas mediterranea</name>
    <dbReference type="NCBI Taxonomy" id="74329"/>
    <lineage>
        <taxon>Bacteria</taxon>
        <taxon>Pseudomonadati</taxon>
        <taxon>Pseudomonadota</taxon>
        <taxon>Alphaproteobacteria</taxon>
        <taxon>Caulobacterales</taxon>
        <taxon>Caulobacteraceae</taxon>
        <taxon>Brevundimonas</taxon>
    </lineage>
</organism>
<protein>
    <recommendedName>
        <fullName evidence="3">DUF883 family protein</fullName>
    </recommendedName>
</protein>
<dbReference type="AlphaFoldDB" id="A0A7Z9C5Y6"/>
<dbReference type="RefSeq" id="WP_230307505.1">
    <property type="nucleotide sequence ID" value="NZ_UXHF01000003.1"/>
</dbReference>
<comment type="caution">
    <text evidence="1">The sequence shown here is derived from an EMBL/GenBank/DDBJ whole genome shotgun (WGS) entry which is preliminary data.</text>
</comment>
<keyword evidence="2" id="KW-1185">Reference proteome</keyword>
<proteinExistence type="predicted"/>
<reference evidence="1 2" key="1">
    <citation type="submission" date="2018-11" db="EMBL/GenBank/DDBJ databases">
        <authorList>
            <person name="Peiro R."/>
            <person name="Begona"/>
            <person name="Cbmso G."/>
            <person name="Lopez M."/>
            <person name="Gonzalez S."/>
            <person name="Sacristan E."/>
            <person name="Castillo E."/>
        </authorList>
    </citation>
    <scope>NUCLEOTIDE SEQUENCE [LARGE SCALE GENOMIC DNA]</scope>
    <source>
        <strain evidence="1">Brev_genome</strain>
    </source>
</reference>
<name>A0A7Z9C5Y6_9CAUL</name>
<evidence type="ECO:0000313" key="2">
    <source>
        <dbReference type="Proteomes" id="UP000289220"/>
    </source>
</evidence>
<gene>
    <name evidence="1" type="ORF">BREV_BREV_00298</name>
</gene>
<dbReference type="Proteomes" id="UP000289220">
    <property type="component" value="Unassembled WGS sequence"/>
</dbReference>
<dbReference type="EMBL" id="UXHF01000003">
    <property type="protein sequence ID" value="VDC50550.1"/>
    <property type="molecule type" value="Genomic_DNA"/>
</dbReference>
<evidence type="ECO:0008006" key="3">
    <source>
        <dbReference type="Google" id="ProtNLM"/>
    </source>
</evidence>
<accession>A0A7Z9C5Y6</accession>